<protein>
    <submittedName>
        <fullName evidence="1">Uncharacterized protein</fullName>
    </submittedName>
</protein>
<keyword evidence="2" id="KW-1185">Reference proteome</keyword>
<evidence type="ECO:0000313" key="2">
    <source>
        <dbReference type="Proteomes" id="UP001239111"/>
    </source>
</evidence>
<sequence>MSTDDLWERVLSLVNQESDEMNENVDKKTSAISGKLDDALPRIKNLESDMNDAINCITTLENVHRTSNIELQEQLYYGVQERMRREKTVIILGVPESGEDHFLEDFLSELIDGKEVPFELGKCRYFCIGMVSKEKSRTVKIIMDTLEHAKWLLINQKSLLNVVSKLSTLRHLSSRSVYMTRVSSFVS</sequence>
<evidence type="ECO:0000313" key="1">
    <source>
        <dbReference type="EMBL" id="KAJ8684732.1"/>
    </source>
</evidence>
<accession>A0ACC2PQV5</accession>
<proteinExistence type="predicted"/>
<comment type="caution">
    <text evidence="1">The sequence shown here is derived from an EMBL/GenBank/DDBJ whole genome shotgun (WGS) entry which is preliminary data.</text>
</comment>
<reference evidence="1" key="1">
    <citation type="submission" date="2023-04" db="EMBL/GenBank/DDBJ databases">
        <title>A chromosome-level genome assembly of the parasitoid wasp Eretmocerus hayati.</title>
        <authorList>
            <person name="Zhong Y."/>
            <person name="Liu S."/>
            <person name="Liu Y."/>
        </authorList>
    </citation>
    <scope>NUCLEOTIDE SEQUENCE</scope>
    <source>
        <strain evidence="1">ZJU_SS_LIU_2023</strain>
    </source>
</reference>
<gene>
    <name evidence="1" type="ORF">QAD02_020525</name>
</gene>
<organism evidence="1 2">
    <name type="scientific">Eretmocerus hayati</name>
    <dbReference type="NCBI Taxonomy" id="131215"/>
    <lineage>
        <taxon>Eukaryota</taxon>
        <taxon>Metazoa</taxon>
        <taxon>Ecdysozoa</taxon>
        <taxon>Arthropoda</taxon>
        <taxon>Hexapoda</taxon>
        <taxon>Insecta</taxon>
        <taxon>Pterygota</taxon>
        <taxon>Neoptera</taxon>
        <taxon>Endopterygota</taxon>
        <taxon>Hymenoptera</taxon>
        <taxon>Apocrita</taxon>
        <taxon>Proctotrupomorpha</taxon>
        <taxon>Chalcidoidea</taxon>
        <taxon>Aphelinidae</taxon>
        <taxon>Aphelininae</taxon>
        <taxon>Eretmocerus</taxon>
    </lineage>
</organism>
<dbReference type="Proteomes" id="UP001239111">
    <property type="component" value="Chromosome 1"/>
</dbReference>
<name>A0ACC2PQV5_9HYME</name>
<dbReference type="EMBL" id="CM056741">
    <property type="protein sequence ID" value="KAJ8684732.1"/>
    <property type="molecule type" value="Genomic_DNA"/>
</dbReference>